<dbReference type="Gene3D" id="1.10.10.10">
    <property type="entry name" value="Winged helix-like DNA-binding domain superfamily/Winged helix DNA-binding domain"/>
    <property type="match status" value="1"/>
</dbReference>
<feature type="domain" description="Disease resistance protein At4g27190-like leucine-rich repeats" evidence="8">
    <location>
        <begin position="1652"/>
        <end position="1757"/>
    </location>
</feature>
<accession>A0A5J5A2D0</accession>
<dbReference type="Proteomes" id="UP000325577">
    <property type="component" value="Linkage Group LG4"/>
</dbReference>
<name>A0A5J5A2D0_9ASTE</name>
<evidence type="ECO:0000313" key="9">
    <source>
        <dbReference type="EMBL" id="KAA8524610.1"/>
    </source>
</evidence>
<dbReference type="InterPro" id="IPR042197">
    <property type="entry name" value="Apaf_helical"/>
</dbReference>
<evidence type="ECO:0000256" key="2">
    <source>
        <dbReference type="ARBA" id="ARBA00022614"/>
    </source>
</evidence>
<dbReference type="OrthoDB" id="1747797at2759"/>
<dbReference type="GO" id="GO:0043531">
    <property type="term" value="F:ADP binding"/>
    <property type="evidence" value="ECO:0007669"/>
    <property type="project" value="InterPro"/>
</dbReference>
<evidence type="ECO:0000259" key="7">
    <source>
        <dbReference type="Pfam" id="PF00931"/>
    </source>
</evidence>
<comment type="similarity">
    <text evidence="1">Belongs to the disease resistance NB-LRR family.</text>
</comment>
<dbReference type="PRINTS" id="PR00364">
    <property type="entry name" value="DISEASERSIST"/>
</dbReference>
<feature type="domain" description="Disease resistance protein At4g27190-like leucine-rich repeats" evidence="8">
    <location>
        <begin position="960"/>
        <end position="1064"/>
    </location>
</feature>
<evidence type="ECO:0000256" key="5">
    <source>
        <dbReference type="ARBA" id="ARBA00022840"/>
    </source>
</evidence>
<reference evidence="9 10" key="1">
    <citation type="submission" date="2019-09" db="EMBL/GenBank/DDBJ databases">
        <title>A chromosome-level genome assembly of the Chinese tupelo Nyssa sinensis.</title>
        <authorList>
            <person name="Yang X."/>
            <person name="Kang M."/>
            <person name="Yang Y."/>
            <person name="Xiong H."/>
            <person name="Wang M."/>
            <person name="Zhang Z."/>
            <person name="Wang Z."/>
            <person name="Wu H."/>
            <person name="Ma T."/>
            <person name="Liu J."/>
            <person name="Xi Z."/>
        </authorList>
    </citation>
    <scope>NUCLEOTIDE SEQUENCE [LARGE SCALE GENOMIC DNA]</scope>
    <source>
        <strain evidence="9">J267</strain>
        <tissue evidence="9">Leaf</tissue>
    </source>
</reference>
<keyword evidence="3" id="KW-0677">Repeat</keyword>
<evidence type="ECO:0000256" key="6">
    <source>
        <dbReference type="SAM" id="Coils"/>
    </source>
</evidence>
<dbReference type="PANTHER" id="PTHR33463:SF203">
    <property type="entry name" value="AAA+ ATPASE DOMAIN-CONTAINING PROTEIN"/>
    <property type="match status" value="1"/>
</dbReference>
<dbReference type="GO" id="GO:0005524">
    <property type="term" value="F:ATP binding"/>
    <property type="evidence" value="ECO:0007669"/>
    <property type="project" value="UniProtKB-KW"/>
</dbReference>
<dbReference type="Pfam" id="PF00931">
    <property type="entry name" value="NB-ARC"/>
    <property type="match status" value="1"/>
</dbReference>
<evidence type="ECO:0000313" key="10">
    <source>
        <dbReference type="Proteomes" id="UP000325577"/>
    </source>
</evidence>
<evidence type="ECO:0000256" key="4">
    <source>
        <dbReference type="ARBA" id="ARBA00022821"/>
    </source>
</evidence>
<dbReference type="EMBL" id="CM018047">
    <property type="protein sequence ID" value="KAA8524610.1"/>
    <property type="molecule type" value="Genomic_DNA"/>
</dbReference>
<dbReference type="InterPro" id="IPR057135">
    <property type="entry name" value="At4g27190-like_LRR"/>
</dbReference>
<keyword evidence="10" id="KW-1185">Reference proteome</keyword>
<dbReference type="InterPro" id="IPR032675">
    <property type="entry name" value="LRR_dom_sf"/>
</dbReference>
<feature type="domain" description="Disease resistance protein At4g27190-like leucine-rich repeats" evidence="8">
    <location>
        <begin position="1098"/>
        <end position="1202"/>
    </location>
</feature>
<dbReference type="Gene3D" id="1.10.8.430">
    <property type="entry name" value="Helical domain of apoptotic protease-activating factors"/>
    <property type="match status" value="1"/>
</dbReference>
<keyword evidence="2" id="KW-0433">Leucine-rich repeat</keyword>
<feature type="domain" description="NB-ARC" evidence="7">
    <location>
        <begin position="237"/>
        <end position="398"/>
    </location>
</feature>
<keyword evidence="5" id="KW-0547">Nucleotide-binding</keyword>
<feature type="domain" description="Disease resistance protein At4g27190-like leucine-rich repeats" evidence="8">
    <location>
        <begin position="2044"/>
        <end position="2153"/>
    </location>
</feature>
<dbReference type="GO" id="GO:0006952">
    <property type="term" value="P:defense response"/>
    <property type="evidence" value="ECO:0007669"/>
    <property type="project" value="UniProtKB-KW"/>
</dbReference>
<dbReference type="SUPFAM" id="SSF52058">
    <property type="entry name" value="L domain-like"/>
    <property type="match status" value="1"/>
</dbReference>
<proteinExistence type="inferred from homology"/>
<evidence type="ECO:0000256" key="3">
    <source>
        <dbReference type="ARBA" id="ARBA00022737"/>
    </source>
</evidence>
<feature type="domain" description="Disease resistance protein At4g27190-like leucine-rich repeats" evidence="8">
    <location>
        <begin position="837"/>
        <end position="926"/>
    </location>
</feature>
<evidence type="ECO:0000259" key="8">
    <source>
        <dbReference type="Pfam" id="PF23247"/>
    </source>
</evidence>
<feature type="domain" description="Disease resistance protein At4g27190-like leucine-rich repeats" evidence="8">
    <location>
        <begin position="1927"/>
        <end position="2033"/>
    </location>
</feature>
<feature type="coiled-coil region" evidence="6">
    <location>
        <begin position="107"/>
        <end position="141"/>
    </location>
</feature>
<dbReference type="Pfam" id="PF23247">
    <property type="entry name" value="LRR_RPS2"/>
    <property type="match status" value="10"/>
</dbReference>
<keyword evidence="4" id="KW-0611">Plant defense</keyword>
<dbReference type="Gene3D" id="3.40.50.300">
    <property type="entry name" value="P-loop containing nucleotide triphosphate hydrolases"/>
    <property type="match status" value="1"/>
</dbReference>
<dbReference type="Gene3D" id="3.80.10.10">
    <property type="entry name" value="Ribonuclease Inhibitor"/>
    <property type="match status" value="5"/>
</dbReference>
<dbReference type="SUPFAM" id="SSF52540">
    <property type="entry name" value="P-loop containing nucleoside triphosphate hydrolases"/>
    <property type="match status" value="1"/>
</dbReference>
<dbReference type="InterPro" id="IPR027417">
    <property type="entry name" value="P-loop_NTPase"/>
</dbReference>
<dbReference type="InterPro" id="IPR002182">
    <property type="entry name" value="NB-ARC"/>
</dbReference>
<dbReference type="SUPFAM" id="SSF52047">
    <property type="entry name" value="RNI-like"/>
    <property type="match status" value="4"/>
</dbReference>
<keyword evidence="5" id="KW-0067">ATP-binding</keyword>
<gene>
    <name evidence="9" type="ORF">F0562_011033</name>
</gene>
<feature type="domain" description="Disease resistance protein At4g27190-like leucine-rich repeats" evidence="8">
    <location>
        <begin position="1789"/>
        <end position="1893"/>
    </location>
</feature>
<feature type="domain" description="Disease resistance protein At4g27190-like leucine-rich repeats" evidence="8">
    <location>
        <begin position="1374"/>
        <end position="1480"/>
    </location>
</feature>
<organism evidence="9 10">
    <name type="scientific">Nyssa sinensis</name>
    <dbReference type="NCBI Taxonomy" id="561372"/>
    <lineage>
        <taxon>Eukaryota</taxon>
        <taxon>Viridiplantae</taxon>
        <taxon>Streptophyta</taxon>
        <taxon>Embryophyta</taxon>
        <taxon>Tracheophyta</taxon>
        <taxon>Spermatophyta</taxon>
        <taxon>Magnoliopsida</taxon>
        <taxon>eudicotyledons</taxon>
        <taxon>Gunneridae</taxon>
        <taxon>Pentapetalae</taxon>
        <taxon>asterids</taxon>
        <taxon>Cornales</taxon>
        <taxon>Nyssaceae</taxon>
        <taxon>Nyssa</taxon>
    </lineage>
</organism>
<dbReference type="InterPro" id="IPR050905">
    <property type="entry name" value="Plant_NBS-LRR"/>
</dbReference>
<sequence length="2330" mass="267060">MRSRKMHGSCWDKILSFLFPRNTLSSLFPFCSRFRLHSNRQPQPSVFSCSETKQLTFVGKQERENQKREERLFRGLKMEIVNAAVGKIVEQITEWLMRSMGRQIGYLVHYKENIQKLDEEIKELGENRGRVQRKVDEATNRGEIVEDNVSQWLTDAGQRKEEVDQFLGEQLQEHKRCFHFCSRYRVSKEAKRKTDVVIQLKNRGDFNEIAHPAPPPDFGFQSSAYYETFESRVSIFNEIMDALKDNSVKLVGIYGIGGAGKTTMVEEVGKKVKKDGFFHEVVMAAVSQNVNVREIQGKLADRLNLQLKGESEDGRAAELWNRLNNGKQNLVILDDVWEELNLKAVGIPISVDTKGCCKVVLTSRNKDVFQKMKVQNNFPLGVLSQEESWNLFKKMVGNSVDNPKIKNYAVDVCKECGGLPVAILAVAAALKDKDEHEWADALKQLRDAMLKNIEGVEAKVYSSLELSYNHLPFQDAKWCFLLCCLFREDAEISIDDLVRYGKGLSVIQNVDTLEEARYRVHTLVGILKTRCLLLEGSIEKNNVKMHDVIRDVAISIARDKEAFLVKHGVNLEEWPEKDVYQRCRVISLRYENIDEYPDELECSELNTLVLECRNNASTITSYAFLNGTRELKVLDLSCMLFRLLPSSLSNLSNLRMLCLRDCKLEDVSMLKDLKNLEMLSLRGSDIKRLAPEIRHLTRLRLLDLQSCNHLKVIPSNVISSLCRLEELYIPDEFEQWEVEATNIERSRISVVELDSLSHLTSLEIFIPHYVTFLPKKIPFQKLIRFKILVGSSGYYYFYKYSSTRVLNLAGITLKDEFIVLLEKAEALNLDSLKGIEKFLHNRDTGEFTGLKFLQVESCGGIKHLFSPFIARGLVQLQELIVSRCDDMEEIIGNDQREGKEEQVVFQQLKIMELNSLHNLRSFYPKSLKSSSTKEGSPSSSIPAQPLFNEKVAFPSLESFTISELDSIIKIWDNQSESFSQLRTLYVFDCANLRNVFSLSNVKNLMLLQEVNIRGCPKMEEILATGETTTKNGQEGESNNAIITFPQLETLYLGELRNLKSFCSSRFKKEDEEILKDKDILQAQPLFNHKVAFPSLESFTISELDSIKIWDNQSESFSQLRTLYVFDCANLRNVFSLSHVKNLMLLQEVNIRGCPKMEEILATGETTTKNGQEGESNNAIITFPQLETLYLGGLRNLKSFCSSRFKKEDEEILKDKDILQAQPLFNHKVAFPSLESFTISELDSIKIWDNQSESFSQLRTLYVFDCANLRNVFSLSHVKNLMLLQEVNIRGCPKMEEILATGETTTKNGQEGESNNAIITFPQLETLYLGGLRNLKSFCSSRFKKEDEEILKDKDILQAQPLFNHKVAFPSLESFTISELDSIKIWDNQSESFSQLRTLYVFDCANLRNVFSLSHVKNLMLLQEVNIRGCPKMEEILATGETTTKNGQEGESNNAIITFPQLKTLKLESLRSLKCFCNSRSKKEDEEIVKDKDILQAQPLFNHKVAFPSLESFTISELDSIKIWDNQSESFSQLRTLYVFDCANLRNVFSLSHVKNLMLLQEVNIRGCPKMEEILATGETTTKNGQEGESNNAIITFPQLETLYLGGLRNLKSFCSSRFKKEDEEIVKDKDIFQAQPLFNHKVAFPYLESFTISKLDSIIKIWDNQSESFSQLRTLYVFDCANLRNVFSLSIVKNLMLLQDVEISRCREMEEILAIGETTKKNGQEGESNNAIITFPQLKTLKLESLRNLKCFCNSRSKKEDEEIVKDKDILQAQPLFNHKVAFPSLESFTISELDSIKIWDNQSESFSQLRTLYVFDCANLRNVFSLSNVKNLMLLQEVNIRGCPKMEEILATGETTTKNGQEGESNNAIITFPQLETLYLGGLRNLKSFCSSRFKKEDEEIVKDKDILQAQPLFNHKVAFPSLESFTISELDSIKIWDNQSESFSQLRTLYVSDCDNLRNVFSLSIVKNLVLLQEVKIKKCPKMEEILATGETTTKNGQEGESNNAIITFPQLKTLKLESLRNLKSFCNSRSKKEDEEIVKDKDILQAQPLFNHKVGFPVLEKLHLTHCNNVTIVFSANSLQRLQNLGKFGVRNCKKMRVVFDLEGLNVGKQQVEVQFPLRELQLTKLPTLNCEFSKFKQVIISCTLMEEIVAKEESGEVTDEIIFPQLEFLILVNLRNLTCFCRANYAFNMPSLRRAELVNCPKMQTFGQLSMPNIEIYADENQWVEEKDLYDYIKWEGRQGKEAFTLTDGNNDDISSADSDRRDNEYYNNITRVWSSGGDDDYDYDYDYDDYEDDIDDDGGIKWKLWWSIPTTLTCFNIELHSSSSL</sequence>
<feature type="domain" description="Disease resistance protein At4g27190-like leucine-rich repeats" evidence="8">
    <location>
        <begin position="1236"/>
        <end position="1340"/>
    </location>
</feature>
<evidence type="ECO:0000256" key="1">
    <source>
        <dbReference type="ARBA" id="ARBA00008894"/>
    </source>
</evidence>
<dbReference type="InterPro" id="IPR036388">
    <property type="entry name" value="WH-like_DNA-bd_sf"/>
</dbReference>
<protein>
    <submittedName>
        <fullName evidence="9">Uncharacterized protein</fullName>
    </submittedName>
</protein>
<keyword evidence="6" id="KW-0175">Coiled coil</keyword>
<feature type="domain" description="Disease resistance protein At4g27190-like leucine-rich repeats" evidence="8">
    <location>
        <begin position="1512"/>
        <end position="1616"/>
    </location>
</feature>
<dbReference type="PANTHER" id="PTHR33463">
    <property type="entry name" value="NB-ARC DOMAIN-CONTAINING PROTEIN-RELATED"/>
    <property type="match status" value="1"/>
</dbReference>